<dbReference type="STRING" id="869212.Turpa_2854"/>
<gene>
    <name evidence="2" type="ordered locus">Turpa_2854</name>
</gene>
<keyword evidence="3" id="KW-1185">Reference proteome</keyword>
<evidence type="ECO:0000313" key="3">
    <source>
        <dbReference type="Proteomes" id="UP000006048"/>
    </source>
</evidence>
<name>I4B886_TURPD</name>
<reference evidence="2 3" key="1">
    <citation type="submission" date="2012-06" db="EMBL/GenBank/DDBJ databases">
        <title>The complete chromosome of genome of Turneriella parva DSM 21527.</title>
        <authorList>
            <consortium name="US DOE Joint Genome Institute (JGI-PGF)"/>
            <person name="Lucas S."/>
            <person name="Han J."/>
            <person name="Lapidus A."/>
            <person name="Bruce D."/>
            <person name="Goodwin L."/>
            <person name="Pitluck S."/>
            <person name="Peters L."/>
            <person name="Kyrpides N."/>
            <person name="Mavromatis K."/>
            <person name="Ivanova N."/>
            <person name="Mikhailova N."/>
            <person name="Chertkov O."/>
            <person name="Detter J.C."/>
            <person name="Tapia R."/>
            <person name="Han C."/>
            <person name="Land M."/>
            <person name="Hauser L."/>
            <person name="Markowitz V."/>
            <person name="Cheng J.-F."/>
            <person name="Hugenholtz P."/>
            <person name="Woyke T."/>
            <person name="Wu D."/>
            <person name="Gronow S."/>
            <person name="Wellnitz S."/>
            <person name="Brambilla E."/>
            <person name="Klenk H.-P."/>
            <person name="Eisen J.A."/>
        </authorList>
    </citation>
    <scope>NUCLEOTIDE SEQUENCE [LARGE SCALE GENOMIC DNA]</scope>
    <source>
        <strain evidence="3">ATCC BAA-1111 / DSM 21527 / NCTC 11395 / H</strain>
    </source>
</reference>
<feature type="region of interest" description="Disordered" evidence="1">
    <location>
        <begin position="168"/>
        <end position="198"/>
    </location>
</feature>
<dbReference type="KEGG" id="tpx:Turpa_2854"/>
<sequence length="198" mass="21905">MENQPLYLKLSFLHIHYPQSGFTVLKRHLVLLVVAAAGFSCTAGVAHSVNVVLPTPHLGQKGAAKQFATLFFFTDRNVPDTSIAYNALLEGKTAEALNLLSRTEGGNLPDVQRGYWQNDVAVCFILEGRYREADELLVQAGMLTDAEEIRHNHRISVYLNESHTTYKKMQQPQVVPAPVSGQTPQPEAGKPQAQPEKK</sequence>
<evidence type="ECO:0000313" key="2">
    <source>
        <dbReference type="EMBL" id="AFM13493.1"/>
    </source>
</evidence>
<dbReference type="Proteomes" id="UP000006048">
    <property type="component" value="Chromosome"/>
</dbReference>
<evidence type="ECO:0000256" key="1">
    <source>
        <dbReference type="SAM" id="MobiDB-lite"/>
    </source>
</evidence>
<dbReference type="EMBL" id="CP002959">
    <property type="protein sequence ID" value="AFM13493.1"/>
    <property type="molecule type" value="Genomic_DNA"/>
</dbReference>
<dbReference type="HOGENOM" id="CLU_1377605_0_0_12"/>
<protein>
    <submittedName>
        <fullName evidence="2">Uncharacterized protein</fullName>
    </submittedName>
</protein>
<accession>I4B886</accession>
<dbReference type="AlphaFoldDB" id="I4B886"/>
<proteinExistence type="predicted"/>
<organism evidence="2 3">
    <name type="scientific">Turneriella parva (strain ATCC BAA-1111 / DSM 21527 / NCTC 11395 / H)</name>
    <name type="common">Leptospira parva</name>
    <dbReference type="NCBI Taxonomy" id="869212"/>
    <lineage>
        <taxon>Bacteria</taxon>
        <taxon>Pseudomonadati</taxon>
        <taxon>Spirochaetota</taxon>
        <taxon>Spirochaetia</taxon>
        <taxon>Leptospirales</taxon>
        <taxon>Leptospiraceae</taxon>
        <taxon>Turneriella</taxon>
    </lineage>
</organism>